<feature type="compositionally biased region" description="Acidic residues" evidence="1">
    <location>
        <begin position="371"/>
        <end position="383"/>
    </location>
</feature>
<sequence length="519" mass="58770">MPLQDFVHRIGRSGSPRMDNQGGISRRHQVAANAKIQIQKQTLSHEDHSEQANRNPTQNVIYGNIPTAQPLPPQQLRRRGNHAGESQDAYGTDAGSLDTTFPRGSYVHVEGNQAAGQTILDLGDADSERNRDDGEGSEDGGNNEDENDDDHDFSPDEWRVLEQNGLGNCVFDQQRAWLRLNYRPHKPDRFDGDDSYPPTTSGAPEDFPDNINEDKGFSDEEIEEQGIMSPAPQQPTMKSQPHRHLGNEVPPRPYSEAHRPHLVQKTTNFIKNAAAIRGQTRRDPNVAHPAADSNTAVLLNSQVVQPINPVQRMASHPRSNAWSHGEQHLPQRGATRPKVDPTLLQHENPERTHKPTELPVRPPPTPQPPGEEQDTEPPEDYEPDSLFKMGYDQLKNQSFDTVPRGVPQVLSEDMLQKPLAEQLEHVQKRLDPTDQIKFFRSLPATEWENAGDWFLDQFQNIIKRTKEARQNKRKLAQEFEVEVEKRHKHIEKKQLKVTDALQQMQQQGQGLLRSPMKGN</sequence>
<dbReference type="EMBL" id="ML986619">
    <property type="protein sequence ID" value="KAF2264023.1"/>
    <property type="molecule type" value="Genomic_DNA"/>
</dbReference>
<organism evidence="3 4">
    <name type="scientific">Lojkania enalia</name>
    <dbReference type="NCBI Taxonomy" id="147567"/>
    <lineage>
        <taxon>Eukaryota</taxon>
        <taxon>Fungi</taxon>
        <taxon>Dikarya</taxon>
        <taxon>Ascomycota</taxon>
        <taxon>Pezizomycotina</taxon>
        <taxon>Dothideomycetes</taxon>
        <taxon>Pleosporomycetidae</taxon>
        <taxon>Pleosporales</taxon>
        <taxon>Pleosporales incertae sedis</taxon>
        <taxon>Lojkania</taxon>
    </lineage>
</organism>
<dbReference type="GO" id="GO:0001164">
    <property type="term" value="F:RNA polymerase I core promoter sequence-specific DNA binding"/>
    <property type="evidence" value="ECO:0007669"/>
    <property type="project" value="TreeGrafter"/>
</dbReference>
<name>A0A9P4K8H1_9PLEO</name>
<reference evidence="4" key="1">
    <citation type="journal article" date="2020" name="Stud. Mycol.">
        <title>101 Dothideomycetes genomes: A test case for predicting lifestyles and emergence of pathogens.</title>
        <authorList>
            <person name="Haridas S."/>
            <person name="Albert R."/>
            <person name="Binder M."/>
            <person name="Bloem J."/>
            <person name="LaButti K."/>
            <person name="Salamov A."/>
            <person name="Andreopoulos B."/>
            <person name="Baker S."/>
            <person name="Barry K."/>
            <person name="Bills G."/>
            <person name="Bluhm B."/>
            <person name="Cannon C."/>
            <person name="Castanera R."/>
            <person name="Culley D."/>
            <person name="Daum C."/>
            <person name="Ezra D."/>
            <person name="Gonzalez J."/>
            <person name="Henrissat B."/>
            <person name="Kuo A."/>
            <person name="Liang C."/>
            <person name="Lipzen A."/>
            <person name="Lutzoni F."/>
            <person name="Magnuson J."/>
            <person name="Mondo S."/>
            <person name="Nolan M."/>
            <person name="Ohm R."/>
            <person name="Pangilinan J."/>
            <person name="Park H.-J."/>
            <person name="Ramirez L."/>
            <person name="Alfaro M."/>
            <person name="Sun H."/>
            <person name="Tritt A."/>
            <person name="Yoshinaga Y."/>
            <person name="Zwiers L.-H."/>
            <person name="Turgeon B."/>
            <person name="Goodwin S."/>
            <person name="Spatafora J."/>
            <person name="Crous P."/>
            <person name="Grigoriev I."/>
        </authorList>
    </citation>
    <scope>NUCLEOTIDE SEQUENCE [LARGE SCALE GENOMIC DNA]</scope>
    <source>
        <strain evidence="4">CBS 304.66</strain>
    </source>
</reference>
<keyword evidence="4" id="KW-1185">Reference proteome</keyword>
<evidence type="ECO:0000259" key="2">
    <source>
        <dbReference type="Pfam" id="PF15463"/>
    </source>
</evidence>
<dbReference type="Pfam" id="PF15463">
    <property type="entry name" value="ECM11"/>
    <property type="match status" value="1"/>
</dbReference>
<dbReference type="Proteomes" id="UP000800093">
    <property type="component" value="Unassembled WGS sequence"/>
</dbReference>
<feature type="region of interest" description="Disordered" evidence="1">
    <location>
        <begin position="187"/>
        <end position="256"/>
    </location>
</feature>
<feature type="compositionally biased region" description="Pro residues" evidence="1">
    <location>
        <begin position="360"/>
        <end position="369"/>
    </location>
</feature>
<feature type="region of interest" description="Disordered" evidence="1">
    <location>
        <begin position="1"/>
        <end position="155"/>
    </location>
</feature>
<dbReference type="GO" id="GO:0042790">
    <property type="term" value="P:nucleolar large rRNA transcription by RNA polymerase I"/>
    <property type="evidence" value="ECO:0007669"/>
    <property type="project" value="TreeGrafter"/>
</dbReference>
<evidence type="ECO:0000313" key="3">
    <source>
        <dbReference type="EMBL" id="KAF2264023.1"/>
    </source>
</evidence>
<evidence type="ECO:0000256" key="1">
    <source>
        <dbReference type="SAM" id="MobiDB-lite"/>
    </source>
</evidence>
<gene>
    <name evidence="3" type="ORF">CC78DRAFT_252453</name>
</gene>
<feature type="compositionally biased region" description="Acidic residues" evidence="1">
    <location>
        <begin position="135"/>
        <end position="151"/>
    </location>
</feature>
<feature type="compositionally biased region" description="Polar residues" evidence="1">
    <location>
        <begin position="52"/>
        <end position="61"/>
    </location>
</feature>
<evidence type="ECO:0000313" key="4">
    <source>
        <dbReference type="Proteomes" id="UP000800093"/>
    </source>
</evidence>
<dbReference type="InterPro" id="IPR029178">
    <property type="entry name" value="Ecm11_C"/>
</dbReference>
<accession>A0A9P4K8H1</accession>
<dbReference type="GO" id="GO:0017025">
    <property type="term" value="F:TBP-class protein binding"/>
    <property type="evidence" value="ECO:0007669"/>
    <property type="project" value="TreeGrafter"/>
</dbReference>
<dbReference type="PANTHER" id="PTHR28244:SF1">
    <property type="entry name" value="RNA POLYMERASE I-SPECIFIC TRANSCRIPTION INITIATION FACTOR RRN11"/>
    <property type="match status" value="1"/>
</dbReference>
<dbReference type="GO" id="GO:0070860">
    <property type="term" value="C:RNA polymerase I core factor complex"/>
    <property type="evidence" value="ECO:0007669"/>
    <property type="project" value="TreeGrafter"/>
</dbReference>
<dbReference type="AlphaFoldDB" id="A0A9P4K8H1"/>
<comment type="caution">
    <text evidence="3">The sequence shown here is derived from an EMBL/GenBank/DDBJ whole genome shotgun (WGS) entry which is preliminary data.</text>
</comment>
<protein>
    <recommendedName>
        <fullName evidence="2">Extracellular mutant protein 11 C-terminal domain-containing protein</fullName>
    </recommendedName>
</protein>
<dbReference type="InterPro" id="IPR053029">
    <property type="entry name" value="RNA_pol_I-specific_init_factor"/>
</dbReference>
<dbReference type="OrthoDB" id="5346740at2759"/>
<proteinExistence type="predicted"/>
<feature type="region of interest" description="Disordered" evidence="1">
    <location>
        <begin position="312"/>
        <end position="384"/>
    </location>
</feature>
<feature type="domain" description="Extracellular mutant protein 11 C-terminal" evidence="2">
    <location>
        <begin position="380"/>
        <end position="512"/>
    </location>
</feature>
<feature type="compositionally biased region" description="Basic and acidic residues" evidence="1">
    <location>
        <begin position="347"/>
        <end position="356"/>
    </location>
</feature>
<dbReference type="PANTHER" id="PTHR28244">
    <property type="entry name" value="RNA POLYMERASE I-SPECIFIC TRANSCRIPTION INITIATION FACTOR RRN11"/>
    <property type="match status" value="1"/>
</dbReference>